<gene>
    <name evidence="1" type="ORF">EGR_10475</name>
</gene>
<name>W6U8B3_ECHGR</name>
<dbReference type="Proteomes" id="UP000019149">
    <property type="component" value="Unassembled WGS sequence"/>
</dbReference>
<dbReference type="AlphaFoldDB" id="W6U8B3"/>
<comment type="caution">
    <text evidence="1">The sequence shown here is derived from an EMBL/GenBank/DDBJ whole genome shotgun (WGS) entry which is preliminary data.</text>
</comment>
<proteinExistence type="predicted"/>
<evidence type="ECO:0000313" key="1">
    <source>
        <dbReference type="EMBL" id="EUB54657.1"/>
    </source>
</evidence>
<dbReference type="EMBL" id="APAU02000224">
    <property type="protein sequence ID" value="EUB54657.1"/>
    <property type="molecule type" value="Genomic_DNA"/>
</dbReference>
<accession>W6U8B3</accession>
<keyword evidence="2" id="KW-1185">Reference proteome</keyword>
<dbReference type="GeneID" id="36346190"/>
<reference evidence="1 2" key="1">
    <citation type="journal article" date="2013" name="Nat. Genet.">
        <title>The genome of the hydatid tapeworm Echinococcus granulosus.</title>
        <authorList>
            <person name="Zheng H."/>
            <person name="Zhang W."/>
            <person name="Zhang L."/>
            <person name="Zhang Z."/>
            <person name="Li J."/>
            <person name="Lu G."/>
            <person name="Zhu Y."/>
            <person name="Wang Y."/>
            <person name="Huang Y."/>
            <person name="Liu J."/>
            <person name="Kang H."/>
            <person name="Chen J."/>
            <person name="Wang L."/>
            <person name="Chen A."/>
            <person name="Yu S."/>
            <person name="Gao Z."/>
            <person name="Jin L."/>
            <person name="Gu W."/>
            <person name="Wang Z."/>
            <person name="Zhao L."/>
            <person name="Shi B."/>
            <person name="Wen H."/>
            <person name="Lin R."/>
            <person name="Jones M.K."/>
            <person name="Brejova B."/>
            <person name="Vinar T."/>
            <person name="Zhao G."/>
            <person name="McManus D.P."/>
            <person name="Chen Z."/>
            <person name="Zhou Y."/>
            <person name="Wang S."/>
        </authorList>
    </citation>
    <scope>NUCLEOTIDE SEQUENCE [LARGE SCALE GENOMIC DNA]</scope>
</reference>
<organism evidence="1 2">
    <name type="scientific">Echinococcus granulosus</name>
    <name type="common">Hydatid tapeworm</name>
    <dbReference type="NCBI Taxonomy" id="6210"/>
    <lineage>
        <taxon>Eukaryota</taxon>
        <taxon>Metazoa</taxon>
        <taxon>Spiralia</taxon>
        <taxon>Lophotrochozoa</taxon>
        <taxon>Platyhelminthes</taxon>
        <taxon>Cestoda</taxon>
        <taxon>Eucestoda</taxon>
        <taxon>Cyclophyllidea</taxon>
        <taxon>Taeniidae</taxon>
        <taxon>Echinococcus</taxon>
        <taxon>Echinococcus granulosus group</taxon>
    </lineage>
</organism>
<sequence length="71" mass="7960">MVNFRQVEIAALRTSTVPAESSNGIADLFLIMAIVRKLKNDKLDCFGSCNFYHNFLSLCCALEILKHIQLA</sequence>
<dbReference type="CTD" id="36346190"/>
<evidence type="ECO:0000313" key="2">
    <source>
        <dbReference type="Proteomes" id="UP000019149"/>
    </source>
</evidence>
<dbReference type="KEGG" id="egl:EGR_10475"/>
<dbReference type="RefSeq" id="XP_024345853.1">
    <property type="nucleotide sequence ID" value="XM_024499724.1"/>
</dbReference>
<protein>
    <submittedName>
        <fullName evidence="1">Uncharacterized protein</fullName>
    </submittedName>
</protein>